<dbReference type="InterPro" id="IPR007817">
    <property type="entry name" value="Isocyanide_synthase_DIT1"/>
</dbReference>
<gene>
    <name evidence="1" type="ORF">SLS62_009664</name>
</gene>
<evidence type="ECO:0000313" key="1">
    <source>
        <dbReference type="EMBL" id="KAK7745698.1"/>
    </source>
</evidence>
<protein>
    <submittedName>
        <fullName evidence="1">Uncharacterized protein</fullName>
    </submittedName>
</protein>
<proteinExistence type="predicted"/>
<name>A0AAN9YI05_9PEZI</name>
<organism evidence="1 2">
    <name type="scientific">Diatrype stigma</name>
    <dbReference type="NCBI Taxonomy" id="117547"/>
    <lineage>
        <taxon>Eukaryota</taxon>
        <taxon>Fungi</taxon>
        <taxon>Dikarya</taxon>
        <taxon>Ascomycota</taxon>
        <taxon>Pezizomycotina</taxon>
        <taxon>Sordariomycetes</taxon>
        <taxon>Xylariomycetidae</taxon>
        <taxon>Xylariales</taxon>
        <taxon>Diatrypaceae</taxon>
        <taxon>Diatrype</taxon>
    </lineage>
</organism>
<dbReference type="EMBL" id="JAKJXP020000105">
    <property type="protein sequence ID" value="KAK7745698.1"/>
    <property type="molecule type" value="Genomic_DNA"/>
</dbReference>
<reference evidence="1 2" key="1">
    <citation type="submission" date="2024-02" db="EMBL/GenBank/DDBJ databases">
        <title>De novo assembly and annotation of 12 fungi associated with fruit tree decline syndrome in Ontario, Canada.</title>
        <authorList>
            <person name="Sulman M."/>
            <person name="Ellouze W."/>
            <person name="Ilyukhin E."/>
        </authorList>
    </citation>
    <scope>NUCLEOTIDE SEQUENCE [LARGE SCALE GENOMIC DNA]</scope>
    <source>
        <strain evidence="1 2">M11/M66-122</strain>
    </source>
</reference>
<accession>A0AAN9YI05</accession>
<dbReference type="Pfam" id="PF05141">
    <property type="entry name" value="DIT1_PvcA"/>
    <property type="match status" value="1"/>
</dbReference>
<comment type="caution">
    <text evidence="1">The sequence shown here is derived from an EMBL/GenBank/DDBJ whole genome shotgun (WGS) entry which is preliminary data.</text>
</comment>
<sequence length="360" mass="40420">MAPIAIHTPSADPFLVSKEHQPSQEDPHIEETSFKILAVIYKYMMTKFGDSNERISQGTPKFLAVISKFVKENKTVEMCLPAFPWKSANKVYKVLGSLPDKSEEVALNRLDTMCREVAEVYRPGATLTIISDGLVYNDLLTIPDRDTWAYGEGLRSMCAAKGFQHIQFSRLRDLVSIPGLPAQLNEIIYVANSSNFRRHLLNEFGNDSLDIDHEIATKPDTNMTYRGYCRFLGNDLQYLYPVGKDRSGHAYRRDVKFLAKEMLKRGDAFAKAVKSAFPDHLRLSIHQSTGEHKISLSLLPTDTGYTTPWHCSIAFRADGSLTSGPKGEFEKDPNLELVYEDGRPSYFREKGVASVAVAAI</sequence>
<keyword evidence="2" id="KW-1185">Reference proteome</keyword>
<dbReference type="PANTHER" id="PTHR37285">
    <property type="entry name" value="SPORE WALL MATURATION PROTEIN DIT1"/>
    <property type="match status" value="1"/>
</dbReference>
<evidence type="ECO:0000313" key="2">
    <source>
        <dbReference type="Proteomes" id="UP001320420"/>
    </source>
</evidence>
<dbReference type="Proteomes" id="UP001320420">
    <property type="component" value="Unassembled WGS sequence"/>
</dbReference>
<dbReference type="PANTHER" id="PTHR37285:SF5">
    <property type="entry name" value="SPORE WALL MATURATION PROTEIN DIT1"/>
    <property type="match status" value="1"/>
</dbReference>
<dbReference type="AlphaFoldDB" id="A0AAN9YI05"/>